<dbReference type="InterPro" id="IPR058627">
    <property type="entry name" value="MdtA-like_C"/>
</dbReference>
<dbReference type="InterPro" id="IPR050465">
    <property type="entry name" value="UPF0194_transport"/>
</dbReference>
<dbReference type="GO" id="GO:0016020">
    <property type="term" value="C:membrane"/>
    <property type="evidence" value="ECO:0007669"/>
    <property type="project" value="InterPro"/>
</dbReference>
<evidence type="ECO:0000256" key="5">
    <source>
        <dbReference type="SAM" id="Phobius"/>
    </source>
</evidence>
<evidence type="ECO:0000259" key="6">
    <source>
        <dbReference type="Pfam" id="PF25954"/>
    </source>
</evidence>
<comment type="caution">
    <text evidence="8">The sequence shown here is derived from an EMBL/GenBank/DDBJ whole genome shotgun (WGS) entry which is preliminary data.</text>
</comment>
<dbReference type="PANTHER" id="PTHR32347">
    <property type="entry name" value="EFFLUX SYSTEM COMPONENT YKNX-RELATED"/>
    <property type="match status" value="1"/>
</dbReference>
<dbReference type="Proteomes" id="UP000231472">
    <property type="component" value="Unassembled WGS sequence"/>
</dbReference>
<keyword evidence="5" id="KW-0472">Membrane</keyword>
<dbReference type="AlphaFoldDB" id="A0A2H0YMT1"/>
<keyword evidence="5" id="KW-1133">Transmembrane helix</keyword>
<evidence type="ECO:0000259" key="7">
    <source>
        <dbReference type="Pfam" id="PF25967"/>
    </source>
</evidence>
<evidence type="ECO:0000256" key="4">
    <source>
        <dbReference type="SAM" id="Coils"/>
    </source>
</evidence>
<comment type="similarity">
    <text evidence="2">Belongs to the membrane fusion protein (MFP) (TC 8.A.1) family.</text>
</comment>
<dbReference type="Gene3D" id="1.10.287.470">
    <property type="entry name" value="Helix hairpin bin"/>
    <property type="match status" value="1"/>
</dbReference>
<proteinExistence type="inferred from homology"/>
<feature type="domain" description="CusB-like beta-barrel" evidence="6">
    <location>
        <begin position="366"/>
        <end position="441"/>
    </location>
</feature>
<comment type="subcellular location">
    <subcellularLocation>
        <location evidence="1">Cell envelope</location>
    </subcellularLocation>
</comment>
<keyword evidence="5" id="KW-0812">Transmembrane</keyword>
<feature type="transmembrane region" description="Helical" evidence="5">
    <location>
        <begin position="5"/>
        <end position="24"/>
    </location>
</feature>
<reference evidence="9" key="1">
    <citation type="submission" date="2017-09" db="EMBL/GenBank/DDBJ databases">
        <title>Depth-based differentiation of microbial function through sediment-hosted aquifers and enrichment of novel symbionts in the deep terrestrial subsurface.</title>
        <authorList>
            <person name="Probst A.J."/>
            <person name="Ladd B."/>
            <person name="Jarett J.K."/>
            <person name="Geller-Mcgrath D.E."/>
            <person name="Sieber C.M.K."/>
            <person name="Emerson J.B."/>
            <person name="Anantharaman K."/>
            <person name="Thomas B.C."/>
            <person name="Malmstrom R."/>
            <person name="Stieglmeier M."/>
            <person name="Klingl A."/>
            <person name="Woyke T."/>
            <person name="Ryan C.M."/>
            <person name="Banfield J.F."/>
        </authorList>
    </citation>
    <scope>NUCLEOTIDE SEQUENCE [LARGE SCALE GENOMIC DNA]</scope>
</reference>
<dbReference type="Gene3D" id="6.20.50.140">
    <property type="match status" value="1"/>
</dbReference>
<accession>A0A2H0YMT1</accession>
<protein>
    <recommendedName>
        <fullName evidence="10">Membrane fusion protein biotin-lipoyl like domain-containing protein</fullName>
    </recommendedName>
</protein>
<dbReference type="InterPro" id="IPR058792">
    <property type="entry name" value="Beta-barrel_RND_2"/>
</dbReference>
<evidence type="ECO:0000256" key="2">
    <source>
        <dbReference type="ARBA" id="ARBA00009477"/>
    </source>
</evidence>
<name>A0A2H0YMT1_9BACT</name>
<dbReference type="EMBL" id="PEYC01000064">
    <property type="protein sequence ID" value="PIS39815.1"/>
    <property type="molecule type" value="Genomic_DNA"/>
</dbReference>
<evidence type="ECO:0000256" key="3">
    <source>
        <dbReference type="ARBA" id="ARBA00023054"/>
    </source>
</evidence>
<dbReference type="PRINTS" id="PR01490">
    <property type="entry name" value="RTXTOXIND"/>
</dbReference>
<dbReference type="NCBIfam" id="TIGR01730">
    <property type="entry name" value="RND_mfp"/>
    <property type="match status" value="1"/>
</dbReference>
<dbReference type="Pfam" id="PF25954">
    <property type="entry name" value="Beta-barrel_RND_2"/>
    <property type="match status" value="1"/>
</dbReference>
<evidence type="ECO:0008006" key="10">
    <source>
        <dbReference type="Google" id="ProtNLM"/>
    </source>
</evidence>
<gene>
    <name evidence="8" type="ORF">COT32_03035</name>
</gene>
<dbReference type="PANTHER" id="PTHR32347:SF23">
    <property type="entry name" value="BLL5650 PROTEIN"/>
    <property type="match status" value="1"/>
</dbReference>
<evidence type="ECO:0000256" key="1">
    <source>
        <dbReference type="ARBA" id="ARBA00004196"/>
    </source>
</evidence>
<dbReference type="GO" id="GO:0022857">
    <property type="term" value="F:transmembrane transporter activity"/>
    <property type="evidence" value="ECO:0007669"/>
    <property type="project" value="InterPro"/>
</dbReference>
<evidence type="ECO:0000313" key="9">
    <source>
        <dbReference type="Proteomes" id="UP000231472"/>
    </source>
</evidence>
<dbReference type="Pfam" id="PF25967">
    <property type="entry name" value="RND-MFP_C"/>
    <property type="match status" value="1"/>
</dbReference>
<dbReference type="Gene3D" id="2.40.30.170">
    <property type="match status" value="1"/>
</dbReference>
<feature type="coiled-coil region" evidence="4">
    <location>
        <begin position="283"/>
        <end position="331"/>
    </location>
</feature>
<feature type="domain" description="Multidrug resistance protein MdtA-like C-terminal permuted SH3" evidence="7">
    <location>
        <begin position="446"/>
        <end position="503"/>
    </location>
</feature>
<keyword evidence="3 4" id="KW-0175">Coiled coil</keyword>
<sequence length="503" mass="56006">MRKKIILIVIVIVVVLGFVIYQFFIKKEKPEFVLEKVAMATVLKEVSETGMVKISEETKLGFKNAGRIEKILVKVGDVVEAGKELAKLETNQLLIELTEAKADIEVAKAKKTDAKASLETAKQDLKDIEAGAEEDLKNAYGDALNTLDDAYLKMYNAFNTVSDVQKTYFNSTDQESIQVKESKDKIENVLEQTKSYIAQAKSDFQNEKIDTALSKIKDYLSDTKEALEIVRDITERPSYRDTISSSDKTSLDNQKSYINTGFTNLINAQQTISTTKITNDTNINNAKSKVSALEIQLKEEGENIGLYPAQVNQCLAKISLLENQIQEAILKNPGDGQITKINKREGEIVQPTDFVISFLPSAPFQIEVDIYEEDIVNVKIGDPVRITLAAFPDEVLEGKVVLIDPAEKLIEGVVYYKVTIDFKEAKESIKPGMTADIVIESAKKDNVLVIPKRTIEKINGKKIVKVFKNGNVKEREIEIGLEGSNDLVEVISGLKEGEEVVIE</sequence>
<evidence type="ECO:0000313" key="8">
    <source>
        <dbReference type="EMBL" id="PIS39815.1"/>
    </source>
</evidence>
<dbReference type="Gene3D" id="2.40.50.100">
    <property type="match status" value="1"/>
</dbReference>
<dbReference type="InterPro" id="IPR006143">
    <property type="entry name" value="RND_pump_MFP"/>
</dbReference>
<dbReference type="GO" id="GO:0030313">
    <property type="term" value="C:cell envelope"/>
    <property type="evidence" value="ECO:0007669"/>
    <property type="project" value="UniProtKB-SubCell"/>
</dbReference>
<feature type="coiled-coil region" evidence="4">
    <location>
        <begin position="90"/>
        <end position="138"/>
    </location>
</feature>
<organism evidence="8 9">
    <name type="scientific">Candidatus Nealsonbacteria bacterium CG08_land_8_20_14_0_20_36_22</name>
    <dbReference type="NCBI Taxonomy" id="1974704"/>
    <lineage>
        <taxon>Bacteria</taxon>
        <taxon>Candidatus Nealsoniibacteriota</taxon>
    </lineage>
</organism>